<dbReference type="EMBL" id="MNZT01000121">
    <property type="protein sequence ID" value="OIP94922.1"/>
    <property type="molecule type" value="Genomic_DNA"/>
</dbReference>
<feature type="region of interest" description="Disordered" evidence="1">
    <location>
        <begin position="185"/>
        <end position="227"/>
    </location>
</feature>
<proteinExistence type="predicted"/>
<evidence type="ECO:0000259" key="3">
    <source>
        <dbReference type="PROSITE" id="PS51841"/>
    </source>
</evidence>
<dbReference type="Pfam" id="PF00932">
    <property type="entry name" value="LTD"/>
    <property type="match status" value="2"/>
</dbReference>
<feature type="signal peptide" evidence="2">
    <location>
        <begin position="1"/>
        <end position="20"/>
    </location>
</feature>
<feature type="compositionally biased region" description="Pro residues" evidence="1">
    <location>
        <begin position="385"/>
        <end position="413"/>
    </location>
</feature>
<dbReference type="InterPro" id="IPR036415">
    <property type="entry name" value="Lamin_tail_dom_sf"/>
</dbReference>
<evidence type="ECO:0000313" key="4">
    <source>
        <dbReference type="EMBL" id="OIP94922.1"/>
    </source>
</evidence>
<accession>A0A1J5IKI3</accession>
<dbReference type="InterPro" id="IPR001322">
    <property type="entry name" value="Lamin_tail_dom"/>
</dbReference>
<evidence type="ECO:0000313" key="5">
    <source>
        <dbReference type="Proteomes" id="UP000183245"/>
    </source>
</evidence>
<protein>
    <recommendedName>
        <fullName evidence="3">LTD domain-containing protein</fullName>
    </recommendedName>
</protein>
<feature type="region of interest" description="Disordered" evidence="1">
    <location>
        <begin position="143"/>
        <end position="171"/>
    </location>
</feature>
<feature type="region of interest" description="Disordered" evidence="1">
    <location>
        <begin position="370"/>
        <end position="425"/>
    </location>
</feature>
<keyword evidence="2" id="KW-0732">Signal</keyword>
<evidence type="ECO:0000256" key="2">
    <source>
        <dbReference type="SAM" id="SignalP"/>
    </source>
</evidence>
<feature type="chain" id="PRO_5012995454" description="LTD domain-containing protein" evidence="2">
    <location>
        <begin position="21"/>
        <end position="810"/>
    </location>
</feature>
<dbReference type="PROSITE" id="PS51841">
    <property type="entry name" value="LTD"/>
    <property type="match status" value="3"/>
</dbReference>
<dbReference type="Gene3D" id="2.60.40.1260">
    <property type="entry name" value="Lamin Tail domain"/>
    <property type="match status" value="2"/>
</dbReference>
<name>A0A1J5IKI3_9BACT</name>
<comment type="caution">
    <text evidence="4">The sequence shown here is derived from an EMBL/GenBank/DDBJ whole genome shotgun (WGS) entry which is preliminary data.</text>
</comment>
<sequence length="810" mass="86940">MKRVFSCCLAASIICSLAHPAMLVPAVQADETGLLPLLITEVLPDPSLSPENQYEWLEIHNTSDQQLIVPELTVTDAQQSDILKNIVIPALGYHLIAGSSLALPSVPTDTVSLITDARIGNGLANTGDRVSLIDSAGRTIDSVDWGNQTAPGSLHIPAPKEGHSLHRVPSDVDTDSAADFIELDEPTPEEGEDTPTPPPDEPGPQPIGPPISAPVDPAPVTEPLPDAEPPAPIGLIVYPYDILLNEFLPAPGSSTDWDENGTADSQDEWIELVNLSVSEVDLSGWFLDDEDGGSQMYTLPKPTLIPAHGFLTLFKQDTTKSTGTHLILNNTDDCVRLLSPDLVVKDEHCYQNTSVDRSYARDPFDLTWRATDLPTPSAANMFPAEPDPTADPPEGPDPPDGPSPLDPPLPVTYPPMLINELMPAPSDTDWDGNGQADQYDEWIEILNPGSAAVDLQDWQLQIVAGSTEHVSALPAGTVILPAGFFTLYRLDTPERTGTHLALNNTAACVRLLDPHGDQKDEVCYEEVKADQSYARFPSATTLWSITELPTPGAANQMVLAASDTSEETENHQPGAEEMAEDDAVLPLMTIAGLKKLPDGTRIHTTGLVTALPGLLGKDRIYIQDADGTGIAVELTTGSFPDLYPGDRVEVSSTIETKYGEQYIRTDAVTVLESDIEPAATRIATGSIDEATIGRLVTVSGTIVSQSGSTFSVDDGSGIVNVVLKASAGIVKPSMKKGNHISVTGIASRYWTASTNGEGYRILPRFQSDIRYGLATTGPQFPYRAIAFLLTLQFGMYSLVRARYTSSRSYD</sequence>
<feature type="domain" description="LTD" evidence="3">
    <location>
        <begin position="229"/>
        <end position="415"/>
    </location>
</feature>
<dbReference type="STRING" id="1817892.AUK40_06520"/>
<dbReference type="AlphaFoldDB" id="A0A1J5IKI3"/>
<evidence type="ECO:0000256" key="1">
    <source>
        <dbReference type="SAM" id="MobiDB-lite"/>
    </source>
</evidence>
<reference evidence="4 5" key="1">
    <citation type="journal article" date="2016" name="Environ. Microbiol.">
        <title>Genomic resolution of a cold subsurface aquifer community provides metabolic insights for novel microbes adapted to high CO concentrations.</title>
        <authorList>
            <person name="Probst A.J."/>
            <person name="Castelle C.J."/>
            <person name="Singh A."/>
            <person name="Brown C.T."/>
            <person name="Anantharaman K."/>
            <person name="Sharon I."/>
            <person name="Hug L.A."/>
            <person name="Burstein D."/>
            <person name="Emerson J.B."/>
            <person name="Thomas B.C."/>
            <person name="Banfield J.F."/>
        </authorList>
    </citation>
    <scope>NUCLEOTIDE SEQUENCE [LARGE SCALE GENOMIC DNA]</scope>
    <source>
        <strain evidence="4">CG2_30_54_11</strain>
    </source>
</reference>
<dbReference type="SUPFAM" id="SSF74853">
    <property type="entry name" value="Lamin A/C globular tail domain"/>
    <property type="match status" value="2"/>
</dbReference>
<feature type="domain" description="LTD" evidence="3">
    <location>
        <begin position="23"/>
        <end position="147"/>
    </location>
</feature>
<feature type="compositionally biased region" description="Basic and acidic residues" evidence="1">
    <location>
        <begin position="158"/>
        <end position="170"/>
    </location>
</feature>
<dbReference type="Proteomes" id="UP000183245">
    <property type="component" value="Unassembled WGS sequence"/>
</dbReference>
<gene>
    <name evidence="4" type="ORF">AUK40_06520</name>
</gene>
<organism evidence="4 5">
    <name type="scientific">Candidatus Wirthbacteria bacterium CG2_30_54_11</name>
    <dbReference type="NCBI Taxonomy" id="1817892"/>
    <lineage>
        <taxon>Bacteria</taxon>
        <taxon>Candidatus Wirthbacteria</taxon>
    </lineage>
</organism>
<feature type="compositionally biased region" description="Pro residues" evidence="1">
    <location>
        <begin position="195"/>
        <end position="227"/>
    </location>
</feature>
<feature type="domain" description="LTD" evidence="3">
    <location>
        <begin position="420"/>
        <end position="535"/>
    </location>
</feature>